<proteinExistence type="predicted"/>
<comment type="caution">
    <text evidence="3">The sequence shown here is derived from an EMBL/GenBank/DDBJ whole genome shotgun (WGS) entry which is preliminary data.</text>
</comment>
<dbReference type="InterPro" id="IPR000073">
    <property type="entry name" value="AB_hydrolase_1"/>
</dbReference>
<organism evidence="3 4">
    <name type="scientific">Stephania cephalantha</name>
    <dbReference type="NCBI Taxonomy" id="152367"/>
    <lineage>
        <taxon>Eukaryota</taxon>
        <taxon>Viridiplantae</taxon>
        <taxon>Streptophyta</taxon>
        <taxon>Embryophyta</taxon>
        <taxon>Tracheophyta</taxon>
        <taxon>Spermatophyta</taxon>
        <taxon>Magnoliopsida</taxon>
        <taxon>Ranunculales</taxon>
        <taxon>Menispermaceae</taxon>
        <taxon>Menispermoideae</taxon>
        <taxon>Cissampelideae</taxon>
        <taxon>Stephania</taxon>
    </lineage>
</organism>
<keyword evidence="1" id="KW-0812">Transmembrane</keyword>
<evidence type="ECO:0000256" key="1">
    <source>
        <dbReference type="SAM" id="Phobius"/>
    </source>
</evidence>
<evidence type="ECO:0000313" key="3">
    <source>
        <dbReference type="EMBL" id="KAK9156505.1"/>
    </source>
</evidence>
<protein>
    <recommendedName>
        <fullName evidence="2">AB hydrolase-1 domain-containing protein</fullName>
    </recommendedName>
</protein>
<dbReference type="PANTHER" id="PTHR43689">
    <property type="entry name" value="HYDROLASE"/>
    <property type="match status" value="1"/>
</dbReference>
<feature type="domain" description="AB hydrolase-1" evidence="2">
    <location>
        <begin position="157"/>
        <end position="414"/>
    </location>
</feature>
<dbReference type="Pfam" id="PF00561">
    <property type="entry name" value="Abhydrolase_1"/>
    <property type="match status" value="1"/>
</dbReference>
<dbReference type="Gene3D" id="3.40.50.1820">
    <property type="entry name" value="alpha/beta hydrolase"/>
    <property type="match status" value="1"/>
</dbReference>
<evidence type="ECO:0000259" key="2">
    <source>
        <dbReference type="Pfam" id="PF00561"/>
    </source>
</evidence>
<keyword evidence="4" id="KW-1185">Reference proteome</keyword>
<dbReference type="EMBL" id="JBBNAG010000002">
    <property type="protein sequence ID" value="KAK9156505.1"/>
    <property type="molecule type" value="Genomic_DNA"/>
</dbReference>
<accession>A0AAP0PVI5</accession>
<feature type="transmembrane region" description="Helical" evidence="1">
    <location>
        <begin position="20"/>
        <end position="45"/>
    </location>
</feature>
<dbReference type="SUPFAM" id="SSF53474">
    <property type="entry name" value="alpha/beta-Hydrolases"/>
    <property type="match status" value="1"/>
</dbReference>
<keyword evidence="1" id="KW-1133">Transmembrane helix</keyword>
<dbReference type="Proteomes" id="UP001419268">
    <property type="component" value="Unassembled WGS sequence"/>
</dbReference>
<name>A0AAP0PVI5_9MAGN</name>
<gene>
    <name evidence="3" type="ORF">Scep_003079</name>
</gene>
<dbReference type="PANTHER" id="PTHR43689:SF14">
    <property type="entry name" value="LYSOPHOSPHOLIPASE BODYGUARD 4-RELATED"/>
    <property type="match status" value="1"/>
</dbReference>
<evidence type="ECO:0000313" key="4">
    <source>
        <dbReference type="Proteomes" id="UP001419268"/>
    </source>
</evidence>
<reference evidence="3 4" key="1">
    <citation type="submission" date="2024-01" db="EMBL/GenBank/DDBJ databases">
        <title>Genome assemblies of Stephania.</title>
        <authorList>
            <person name="Yang L."/>
        </authorList>
    </citation>
    <scope>NUCLEOTIDE SEQUENCE [LARGE SCALE GENOMIC DNA]</scope>
    <source>
        <strain evidence="3">JXDWG</strain>
        <tissue evidence="3">Leaf</tissue>
    </source>
</reference>
<keyword evidence="1" id="KW-0472">Membrane</keyword>
<sequence>MGNISVTRAVKRPSKMAFEYLVSVATVIVFGVLDLLDALLCILYGPIDEVLEAADGIAPSCYCDYKKQLVMGDGGDEAQQVSESLYQRRNFFRGVLVLFKLLLSRNREDVVSRRKNGGKSRWSDCGCGSCQKDGDKRLLHVVVKEPLLQGEMTVENVIFFHGCLSSSSFWTETVFPNLSEVGNQKYRLFAVDLLGFGRSPKPWDCLYTLNEHVDMVQKSVLSPFNLESFHIVAHSMGCIIALAFAAKNVNSVKSITLIAPPYFPSLQEKASLNALNRLAQKRLWPPLLFGSAVMSRYEHVGRSVCFLICRNHRILEWAFKPLAGKRYFFVLQDLMRHTHHSAWHSMHNVICGGAKLVDRYLETLNNESGSPLTVIQGNKDQVVPMECSLNMKLKAPRTELLIIPNANHWNVIFGREQSFTSHLERIWLSVAAENIKEFKLCAVFQKFNGSFTKISGSATSHSQLCEPQDYSLDGHSKN</sequence>
<dbReference type="InterPro" id="IPR029058">
    <property type="entry name" value="AB_hydrolase_fold"/>
</dbReference>
<dbReference type="AlphaFoldDB" id="A0AAP0PVI5"/>